<dbReference type="GO" id="GO:0008270">
    <property type="term" value="F:zinc ion binding"/>
    <property type="evidence" value="ECO:0007669"/>
    <property type="project" value="UniProtKB-KW"/>
</dbReference>
<comment type="similarity">
    <text evidence="1">Belongs to the carlaviruses nucleic acid-binding protein family.</text>
</comment>
<name>A0AAE9SQ57_9VIRU</name>
<dbReference type="GO" id="GO:0052170">
    <property type="term" value="P:symbiont-mediated suppression of host innate immune response"/>
    <property type="evidence" value="ECO:0007669"/>
    <property type="project" value="UniProtKB-KW"/>
</dbReference>
<accession>A0AAE9SQ57</accession>
<dbReference type="Pfam" id="PF01623">
    <property type="entry name" value="Carla_C4"/>
    <property type="match status" value="1"/>
</dbReference>
<dbReference type="InterPro" id="IPR002568">
    <property type="entry name" value="Carla-bd"/>
</dbReference>
<evidence type="ECO:0000313" key="11">
    <source>
        <dbReference type="EMBL" id="UUB84585.1"/>
    </source>
</evidence>
<evidence type="ECO:0000256" key="3">
    <source>
        <dbReference type="ARBA" id="ARBA00022463"/>
    </source>
</evidence>
<evidence type="ECO:0000256" key="8">
    <source>
        <dbReference type="ARBA" id="ARBA00022833"/>
    </source>
</evidence>
<keyword evidence="4" id="KW-0945">Host-virus interaction</keyword>
<keyword evidence="7" id="KW-0863">Zinc-finger</keyword>
<dbReference type="Proteomes" id="UP001262825">
    <property type="component" value="Segment"/>
</dbReference>
<keyword evidence="9" id="KW-0238">DNA-binding</keyword>
<evidence type="ECO:0000256" key="4">
    <source>
        <dbReference type="ARBA" id="ARBA00022581"/>
    </source>
</evidence>
<organism evidence="11 12">
    <name type="scientific">Blueberry virus S</name>
    <dbReference type="NCBI Taxonomy" id="2967988"/>
    <lineage>
        <taxon>Viruses</taxon>
        <taxon>Riboviria</taxon>
        <taxon>Orthornavirae</taxon>
        <taxon>Kitrinoviricota</taxon>
        <taxon>Alsuviricetes</taxon>
        <taxon>Tymovirales</taxon>
        <taxon>Betaflexiviridae</taxon>
        <taxon>Quinvirinae</taxon>
        <taxon>Carlavirus</taxon>
        <taxon>Carlavirus sigmavaccinii</taxon>
    </lineage>
</organism>
<reference evidence="11" key="1">
    <citation type="journal article" date="2022" name="Phytopathology">
        <title>Genomic analysis and development of infectious clone of a novel carlavirus infecting blueberry.</title>
        <authorList>
            <person name="Villamor D.E.V."/>
            <person name="Sierra Mejia A."/>
            <person name="Martin R.R."/>
            <person name="Tzanetakis I."/>
        </authorList>
    </citation>
    <scope>NUCLEOTIDE SEQUENCE</scope>
    <source>
        <strain evidence="11">V2</strain>
    </source>
</reference>
<evidence type="ECO:0000313" key="12">
    <source>
        <dbReference type="Proteomes" id="UP001262825"/>
    </source>
</evidence>
<keyword evidence="10" id="KW-0899">Viral immunoevasion</keyword>
<evidence type="ECO:0000256" key="10">
    <source>
        <dbReference type="ARBA" id="ARBA00023280"/>
    </source>
</evidence>
<keyword evidence="6" id="KW-0479">Metal-binding</keyword>
<dbReference type="GO" id="GO:0003677">
    <property type="term" value="F:DNA binding"/>
    <property type="evidence" value="ECO:0007669"/>
    <property type="project" value="UniProtKB-KW"/>
</dbReference>
<evidence type="ECO:0000256" key="1">
    <source>
        <dbReference type="ARBA" id="ARBA00006158"/>
    </source>
</evidence>
<evidence type="ECO:0000256" key="7">
    <source>
        <dbReference type="ARBA" id="ARBA00022771"/>
    </source>
</evidence>
<dbReference type="EMBL" id="ON595755">
    <property type="protein sequence ID" value="UUB84585.1"/>
    <property type="molecule type" value="Genomic_RNA"/>
</dbReference>
<evidence type="ECO:0000256" key="9">
    <source>
        <dbReference type="ARBA" id="ARBA00023125"/>
    </source>
</evidence>
<keyword evidence="8" id="KW-0862">Zinc</keyword>
<keyword evidence="12" id="KW-1185">Reference proteome</keyword>
<proteinExistence type="inferred from homology"/>
<sequence>MLISVWLLTDQTGMRSTLIWRRSTREGFKVLRSFAIIEMQGMDQHDQRRLLALINVCRAFGLCDLGVVVCIFNKLPHREVGNGRSSYARKRRAKSIGRCERCYRVYPPIGVSKCNNRTCKPGISYNEKVANFIWYGVTEVIPHPGFNF</sequence>
<evidence type="ECO:0000256" key="6">
    <source>
        <dbReference type="ARBA" id="ARBA00022723"/>
    </source>
</evidence>
<evidence type="ECO:0000256" key="5">
    <source>
        <dbReference type="ARBA" id="ARBA00022632"/>
    </source>
</evidence>
<keyword evidence="5" id="KW-1090">Inhibition of host innate immune response by virus</keyword>
<evidence type="ECO:0000256" key="2">
    <source>
        <dbReference type="ARBA" id="ARBA00017202"/>
    </source>
</evidence>
<dbReference type="GO" id="GO:0006355">
    <property type="term" value="P:regulation of DNA-templated transcription"/>
    <property type="evidence" value="ECO:0007669"/>
    <property type="project" value="InterPro"/>
</dbReference>
<keyword evidence="3" id="KW-0941">Suppressor of RNA silencing</keyword>
<protein>
    <recommendedName>
        <fullName evidence="2">RNA silencing suppressor</fullName>
    </recommendedName>
</protein>